<feature type="transmembrane region" description="Helical" evidence="1">
    <location>
        <begin position="49"/>
        <end position="70"/>
    </location>
</feature>
<evidence type="ECO:0000256" key="1">
    <source>
        <dbReference type="SAM" id="Phobius"/>
    </source>
</evidence>
<feature type="transmembrane region" description="Helical" evidence="1">
    <location>
        <begin position="76"/>
        <end position="97"/>
    </location>
</feature>
<keyword evidence="1" id="KW-1133">Transmembrane helix</keyword>
<comment type="caution">
    <text evidence="2">The sequence shown here is derived from an EMBL/GenBank/DDBJ whole genome shotgun (WGS) entry which is preliminary data.</text>
</comment>
<sequence>MPSLGHQLWDADRHPLLSENDCYDSSASSSFEADAADRVQFIRLGCGRICACVTWLPVTSANFLVTLVLLLPSKDFWYSVVHRIIFKCLAVLALWCLT</sequence>
<dbReference type="Proteomes" id="UP000437017">
    <property type="component" value="Unassembled WGS sequence"/>
</dbReference>
<dbReference type="AlphaFoldDB" id="A0A643CJM8"/>
<reference evidence="2 3" key="1">
    <citation type="journal article" date="2019" name="PLoS ONE">
        <title>Genomic analyses reveal an absence of contemporary introgressive admixture between fin whales and blue whales, despite known hybrids.</title>
        <authorList>
            <person name="Westbury M.V."/>
            <person name="Petersen B."/>
            <person name="Lorenzen E.D."/>
        </authorList>
    </citation>
    <scope>NUCLEOTIDE SEQUENCE [LARGE SCALE GENOMIC DNA]</scope>
    <source>
        <strain evidence="2">FinWhale-01</strain>
    </source>
</reference>
<evidence type="ECO:0000313" key="2">
    <source>
        <dbReference type="EMBL" id="KAB0407619.1"/>
    </source>
</evidence>
<evidence type="ECO:0000313" key="3">
    <source>
        <dbReference type="Proteomes" id="UP000437017"/>
    </source>
</evidence>
<gene>
    <name evidence="2" type="ORF">E2I00_016247</name>
</gene>
<keyword evidence="3" id="KW-1185">Reference proteome</keyword>
<proteinExistence type="predicted"/>
<dbReference type="EMBL" id="SGJD01000015">
    <property type="protein sequence ID" value="KAB0407619.1"/>
    <property type="molecule type" value="Genomic_DNA"/>
</dbReference>
<keyword evidence="1" id="KW-0472">Membrane</keyword>
<organism evidence="2 3">
    <name type="scientific">Balaenoptera physalus</name>
    <name type="common">Fin whale</name>
    <name type="synonym">Balaena physalus</name>
    <dbReference type="NCBI Taxonomy" id="9770"/>
    <lineage>
        <taxon>Eukaryota</taxon>
        <taxon>Metazoa</taxon>
        <taxon>Chordata</taxon>
        <taxon>Craniata</taxon>
        <taxon>Vertebrata</taxon>
        <taxon>Euteleostomi</taxon>
        <taxon>Mammalia</taxon>
        <taxon>Eutheria</taxon>
        <taxon>Laurasiatheria</taxon>
        <taxon>Artiodactyla</taxon>
        <taxon>Whippomorpha</taxon>
        <taxon>Cetacea</taxon>
        <taxon>Mysticeti</taxon>
        <taxon>Balaenopteridae</taxon>
        <taxon>Balaenoptera</taxon>
    </lineage>
</organism>
<accession>A0A643CJM8</accession>
<dbReference type="OrthoDB" id="10418050at2759"/>
<protein>
    <submittedName>
        <fullName evidence="2">Uncharacterized protein</fullName>
    </submittedName>
</protein>
<keyword evidence="1" id="KW-0812">Transmembrane</keyword>
<name>A0A643CJM8_BALPH</name>